<proteinExistence type="predicted"/>
<dbReference type="EMBL" id="FM954972">
    <property type="protein sequence ID" value="CAV18877.1"/>
    <property type="molecule type" value="Genomic_DNA"/>
</dbReference>
<protein>
    <submittedName>
        <fullName evidence="1">Uncharacterized protein</fullName>
    </submittedName>
</protein>
<organism evidence="1 2">
    <name type="scientific">Vibrio atlanticus (strain LGP32)</name>
    <name type="common">Vibrio splendidus (strain Mel32)</name>
    <dbReference type="NCBI Taxonomy" id="575788"/>
    <lineage>
        <taxon>Bacteria</taxon>
        <taxon>Pseudomonadati</taxon>
        <taxon>Pseudomonadota</taxon>
        <taxon>Gammaproteobacteria</taxon>
        <taxon>Vibrionales</taxon>
        <taxon>Vibrionaceae</taxon>
        <taxon>Vibrio</taxon>
    </lineage>
</organism>
<gene>
    <name evidence="1" type="ordered locus">VS_1693</name>
</gene>
<accession>B7VPC8</accession>
<dbReference type="KEGG" id="vsp:VS_1693"/>
<dbReference type="AlphaFoldDB" id="B7VPC8"/>
<name>B7VPC8_VIBA3</name>
<evidence type="ECO:0000313" key="2">
    <source>
        <dbReference type="Proteomes" id="UP000009100"/>
    </source>
</evidence>
<evidence type="ECO:0000313" key="1">
    <source>
        <dbReference type="EMBL" id="CAV18877.1"/>
    </source>
</evidence>
<reference evidence="1 2" key="1">
    <citation type="submission" date="2009-02" db="EMBL/GenBank/DDBJ databases">
        <title>Vibrio splendidus str. LGP32 complete genome.</title>
        <authorList>
            <person name="Mazel D."/>
            <person name="Le Roux F."/>
        </authorList>
    </citation>
    <scope>NUCLEOTIDE SEQUENCE [LARGE SCALE GENOMIC DNA]</scope>
    <source>
        <strain evidence="1 2">LGP32</strain>
    </source>
</reference>
<dbReference type="Proteomes" id="UP000009100">
    <property type="component" value="Chromosome 1"/>
</dbReference>
<sequence length="72" mass="8304">MIGHLLINIAVRGFIVSDLKNTENIYVITINKSGIYFERNQSHTTQRNALEIDDIGSNYRFLPTKITHSLRK</sequence>
<dbReference type="HOGENOM" id="CLU_2721236_0_0_6"/>